<dbReference type="RefSeq" id="WP_109744987.1">
    <property type="nucleotide sequence ID" value="NZ_QGGO01000034.1"/>
</dbReference>
<dbReference type="Pfam" id="PF02036">
    <property type="entry name" value="SCP2"/>
    <property type="match status" value="1"/>
</dbReference>
<dbReference type="PANTHER" id="PTHR10094">
    <property type="entry name" value="STEROL CARRIER PROTEIN 2 SCP-2 FAMILY PROTEIN"/>
    <property type="match status" value="1"/>
</dbReference>
<gene>
    <name evidence="2" type="ORF">LV89_04329</name>
</gene>
<dbReference type="AlphaFoldDB" id="A0A316DLJ8"/>
<evidence type="ECO:0000313" key="3">
    <source>
        <dbReference type="Proteomes" id="UP000245489"/>
    </source>
</evidence>
<dbReference type="OrthoDB" id="9804656at2"/>
<proteinExistence type="predicted"/>
<evidence type="ECO:0000259" key="1">
    <source>
        <dbReference type="Pfam" id="PF02036"/>
    </source>
</evidence>
<dbReference type="EMBL" id="QGGO01000034">
    <property type="protein sequence ID" value="PWK17613.1"/>
    <property type="molecule type" value="Genomic_DNA"/>
</dbReference>
<dbReference type="Proteomes" id="UP000245489">
    <property type="component" value="Unassembled WGS sequence"/>
</dbReference>
<comment type="caution">
    <text evidence="2">The sequence shown here is derived from an EMBL/GenBank/DDBJ whole genome shotgun (WGS) entry which is preliminary data.</text>
</comment>
<dbReference type="Gene3D" id="3.30.1050.10">
    <property type="entry name" value="SCP2 sterol-binding domain"/>
    <property type="match status" value="1"/>
</dbReference>
<sequence length="117" mass="13377">MSEITEIEKPSEILKTVDEVIASMQYRFHPENCTNLKAIYQWQLKNPDRNFYISIDCGTFQITEGEHPSPNVTVETDTEVYLKLVNGQMKDVIAVVTGKLRVRGSISTAQKLNRIFI</sequence>
<dbReference type="InterPro" id="IPR036527">
    <property type="entry name" value="SCP2_sterol-bd_dom_sf"/>
</dbReference>
<protein>
    <submittedName>
        <fullName evidence="2">SCP-2 sterol transfer family protein</fullName>
    </submittedName>
</protein>
<evidence type="ECO:0000313" key="2">
    <source>
        <dbReference type="EMBL" id="PWK17613.1"/>
    </source>
</evidence>
<reference evidence="2 3" key="1">
    <citation type="submission" date="2018-05" db="EMBL/GenBank/DDBJ databases">
        <title>Genomic Encyclopedia of Archaeal and Bacterial Type Strains, Phase II (KMG-II): from individual species to whole genera.</title>
        <authorList>
            <person name="Goeker M."/>
        </authorList>
    </citation>
    <scope>NUCLEOTIDE SEQUENCE [LARGE SCALE GENOMIC DNA]</scope>
    <source>
        <strain evidence="2 3">DSM 22214</strain>
    </source>
</reference>
<name>A0A316DLJ8_9BACT</name>
<dbReference type="PANTHER" id="PTHR10094:SF25">
    <property type="entry name" value="SCP2 STEROL-BINDING DOMAIN-CONTAINING PROTEIN 1"/>
    <property type="match status" value="1"/>
</dbReference>
<dbReference type="SUPFAM" id="SSF55718">
    <property type="entry name" value="SCP-like"/>
    <property type="match status" value="1"/>
</dbReference>
<organism evidence="2 3">
    <name type="scientific">Arcicella aurantiaca</name>
    <dbReference type="NCBI Taxonomy" id="591202"/>
    <lineage>
        <taxon>Bacteria</taxon>
        <taxon>Pseudomonadati</taxon>
        <taxon>Bacteroidota</taxon>
        <taxon>Cytophagia</taxon>
        <taxon>Cytophagales</taxon>
        <taxon>Flectobacillaceae</taxon>
        <taxon>Arcicella</taxon>
    </lineage>
</organism>
<feature type="domain" description="SCP2" evidence="1">
    <location>
        <begin position="31"/>
        <end position="116"/>
    </location>
</feature>
<keyword evidence="3" id="KW-1185">Reference proteome</keyword>
<accession>A0A316DLJ8</accession>
<dbReference type="InterPro" id="IPR003033">
    <property type="entry name" value="SCP2_sterol-bd_dom"/>
</dbReference>
<dbReference type="GO" id="GO:0005829">
    <property type="term" value="C:cytosol"/>
    <property type="evidence" value="ECO:0007669"/>
    <property type="project" value="TreeGrafter"/>
</dbReference>